<keyword evidence="2" id="KW-1185">Reference proteome</keyword>
<gene>
    <name evidence="1" type="ORF">C5L14_17210</name>
</gene>
<proteinExistence type="predicted"/>
<evidence type="ECO:0000313" key="1">
    <source>
        <dbReference type="EMBL" id="PRH85999.1"/>
    </source>
</evidence>
<protein>
    <submittedName>
        <fullName evidence="1">Uncharacterized protein</fullName>
    </submittedName>
</protein>
<accession>A0A2S9Q9H1</accession>
<comment type="caution">
    <text evidence="1">The sequence shown here is derived from an EMBL/GenBank/DDBJ whole genome shotgun (WGS) entry which is preliminary data.</text>
</comment>
<evidence type="ECO:0000313" key="2">
    <source>
        <dbReference type="Proteomes" id="UP000237682"/>
    </source>
</evidence>
<organism evidence="1 2">
    <name type="scientific">Labrys okinawensis</name>
    <dbReference type="NCBI Taxonomy" id="346911"/>
    <lineage>
        <taxon>Bacteria</taxon>
        <taxon>Pseudomonadati</taxon>
        <taxon>Pseudomonadota</taxon>
        <taxon>Alphaproteobacteria</taxon>
        <taxon>Hyphomicrobiales</taxon>
        <taxon>Xanthobacteraceae</taxon>
        <taxon>Labrys</taxon>
    </lineage>
</organism>
<name>A0A2S9Q9H1_9HYPH</name>
<reference evidence="1 2" key="1">
    <citation type="submission" date="2018-02" db="EMBL/GenBank/DDBJ databases">
        <title>Whole genome sequencing of endophytic bacterium.</title>
        <authorList>
            <person name="Eedara R."/>
            <person name="Podile A.R."/>
        </authorList>
    </citation>
    <scope>NUCLEOTIDE SEQUENCE [LARGE SCALE GENOMIC DNA]</scope>
    <source>
        <strain evidence="1 2">RP1T</strain>
    </source>
</reference>
<sequence>MTEQLTMAPPPLSRGIRIHSTPQGPAPIAIRQAWIGLTLPLLETAPSSPQTMIVETEFRNPANRLDALKQRLGFKRPTATWRAYTVQAATALRLLESHSPDAARWWRQHTPWLSEPDQVLAFDADCCELVFAERVPANEP</sequence>
<dbReference type="EMBL" id="PUEJ01000006">
    <property type="protein sequence ID" value="PRH85999.1"/>
    <property type="molecule type" value="Genomic_DNA"/>
</dbReference>
<dbReference type="AlphaFoldDB" id="A0A2S9Q9H1"/>
<dbReference type="Proteomes" id="UP000237682">
    <property type="component" value="Unassembled WGS sequence"/>
</dbReference>